<dbReference type="Proteomes" id="UP001055460">
    <property type="component" value="Chromosome"/>
</dbReference>
<gene>
    <name evidence="1" type="ORF">NE863_12040</name>
</gene>
<dbReference type="InterPro" id="IPR038293">
    <property type="entry name" value="ATPase_inh_sub_z_sf"/>
</dbReference>
<dbReference type="RefSeq" id="WP_060515850.1">
    <property type="nucleotide sequence ID" value="NZ_CAXURO020000001.1"/>
</dbReference>
<sequence>MAGPGAEMVRIVRRNKLVGFWAAEKLALAGENAKTYSDGLAMAALDVERSDILAIIRRDFDAAGVVQSDDDILAVMNVCWLEAGKRTKGSDGSDAALVQIARHLMQGS</sequence>
<evidence type="ECO:0000313" key="1">
    <source>
        <dbReference type="EMBL" id="USJ22045.1"/>
    </source>
</evidence>
<name>A0A9Q9D860_ENSAD</name>
<dbReference type="AlphaFoldDB" id="A0A9Q9D860"/>
<evidence type="ECO:0000313" key="2">
    <source>
        <dbReference type="Proteomes" id="UP001055460"/>
    </source>
</evidence>
<dbReference type="EMBL" id="CP098807">
    <property type="protein sequence ID" value="USJ22045.1"/>
    <property type="molecule type" value="Genomic_DNA"/>
</dbReference>
<organism evidence="1 2">
    <name type="scientific">Ensifer adhaerens</name>
    <name type="common">Sinorhizobium morelense</name>
    <dbReference type="NCBI Taxonomy" id="106592"/>
    <lineage>
        <taxon>Bacteria</taxon>
        <taxon>Pseudomonadati</taxon>
        <taxon>Pseudomonadota</taxon>
        <taxon>Alphaproteobacteria</taxon>
        <taxon>Hyphomicrobiales</taxon>
        <taxon>Rhizobiaceae</taxon>
        <taxon>Sinorhizobium/Ensifer group</taxon>
        <taxon>Ensifer</taxon>
    </lineage>
</organism>
<accession>A0A9Q9D860</accession>
<dbReference type="Pfam" id="PF07345">
    <property type="entry name" value="ATPaseInh_sub_z"/>
    <property type="match status" value="1"/>
</dbReference>
<reference evidence="1" key="1">
    <citation type="submission" date="2022-06" db="EMBL/GenBank/DDBJ databases">
        <title>Physiological and biochemical characterization and genomic elucidation of a strain of the genus Ensifer adhaerens M8 that combines arsenic oxidation and chromium reduction.</title>
        <authorList>
            <person name="Li X."/>
            <person name="Yu c."/>
        </authorList>
    </citation>
    <scope>NUCLEOTIDE SEQUENCE</scope>
    <source>
        <strain evidence="1">M8</strain>
    </source>
</reference>
<protein>
    <submittedName>
        <fullName evidence="1">DUF1476 domain-containing protein</fullName>
    </submittedName>
</protein>
<dbReference type="Gene3D" id="1.10.790.20">
    <property type="entry name" value="Domain of unknown function DUF1476"/>
    <property type="match status" value="1"/>
</dbReference>
<proteinExistence type="predicted"/>
<dbReference type="InterPro" id="IPR009945">
    <property type="entry name" value="ATPase_inh_sub_z"/>
</dbReference>